<dbReference type="GO" id="GO:0016747">
    <property type="term" value="F:acyltransferase activity, transferring groups other than amino-acyl groups"/>
    <property type="evidence" value="ECO:0007669"/>
    <property type="project" value="UniProtKB-ARBA"/>
</dbReference>
<dbReference type="AlphaFoldDB" id="A0ABC9DCX8"/>
<dbReference type="Gene3D" id="3.30.559.10">
    <property type="entry name" value="Chloramphenicol acetyltransferase-like domain"/>
    <property type="match status" value="3"/>
</dbReference>
<reference evidence="3 4" key="2">
    <citation type="submission" date="2024-10" db="EMBL/GenBank/DDBJ databases">
        <authorList>
            <person name="Ryan C."/>
        </authorList>
    </citation>
    <scope>NUCLEOTIDE SEQUENCE [LARGE SCALE GENOMIC DNA]</scope>
</reference>
<dbReference type="PANTHER" id="PTHR31625">
    <property type="match status" value="1"/>
</dbReference>
<name>A0ABC9DCX8_9POAL</name>
<evidence type="ECO:0000313" key="3">
    <source>
        <dbReference type="EMBL" id="CAL5036699.1"/>
    </source>
</evidence>
<accession>A0ABC9DCX8</accession>
<protein>
    <submittedName>
        <fullName evidence="3">Uncharacterized protein</fullName>
    </submittedName>
</protein>
<evidence type="ECO:0000256" key="2">
    <source>
        <dbReference type="ARBA" id="ARBA00023315"/>
    </source>
</evidence>
<keyword evidence="2" id="KW-0012">Acyltransferase</keyword>
<dbReference type="InterPro" id="IPR023213">
    <property type="entry name" value="CAT-like_dom_sf"/>
</dbReference>
<organism evidence="3 4">
    <name type="scientific">Urochloa decumbens</name>
    <dbReference type="NCBI Taxonomy" id="240449"/>
    <lineage>
        <taxon>Eukaryota</taxon>
        <taxon>Viridiplantae</taxon>
        <taxon>Streptophyta</taxon>
        <taxon>Embryophyta</taxon>
        <taxon>Tracheophyta</taxon>
        <taxon>Spermatophyta</taxon>
        <taxon>Magnoliopsida</taxon>
        <taxon>Liliopsida</taxon>
        <taxon>Poales</taxon>
        <taxon>Poaceae</taxon>
        <taxon>PACMAD clade</taxon>
        <taxon>Panicoideae</taxon>
        <taxon>Panicodae</taxon>
        <taxon>Paniceae</taxon>
        <taxon>Melinidinae</taxon>
        <taxon>Urochloa</taxon>
    </lineage>
</organism>
<evidence type="ECO:0000256" key="1">
    <source>
        <dbReference type="ARBA" id="ARBA00022679"/>
    </source>
</evidence>
<keyword evidence="1" id="KW-0808">Transferase</keyword>
<reference evidence="4" key="1">
    <citation type="submission" date="2024-06" db="EMBL/GenBank/DDBJ databases">
        <authorList>
            <person name="Ryan C."/>
        </authorList>
    </citation>
    <scope>NUCLEOTIDE SEQUENCE [LARGE SCALE GENOMIC DNA]</scope>
</reference>
<dbReference type="EMBL" id="OZ075143">
    <property type="protein sequence ID" value="CAL5036699.1"/>
    <property type="molecule type" value="Genomic_DNA"/>
</dbReference>
<dbReference type="Pfam" id="PF02458">
    <property type="entry name" value="Transferase"/>
    <property type="match status" value="1"/>
</dbReference>
<evidence type="ECO:0000313" key="4">
    <source>
        <dbReference type="Proteomes" id="UP001497457"/>
    </source>
</evidence>
<proteinExistence type="predicted"/>
<keyword evidence="4" id="KW-1185">Reference proteome</keyword>
<dbReference type="InterPro" id="IPR051504">
    <property type="entry name" value="Plant_metabolite_acyltrans"/>
</dbReference>
<sequence>MSPRLRILSVTHVLPDRDLADAYSPPPLPATGLVELSFMDAPFVDRAIPMRRLFFYDGPGVPPFPSLARSLRSSLAAALALFPPLSGKLAHRPSSGGGVDVVVDCSPAAVSPGVRFVEAEYDGGIADMRRPASARHDGESEAASLMQVMQLGPELDASQLPAPVLAVQVTRLAGGGREMVVVGVAVHHGVADGHSVWQFMRAWAALSRVQGSPSQAVADLAPPAFDRTSLRYPEADELARKILRTVAPALPTIRSASPSLIPDHWRRTFLISADQIQSLKQHIQGQSKHPDTPPSTYLAVSSLIWTSIARAKSRDDLAGDGDAYFLVPVDFRRRLGAPIDDRYFGDCVVPCVARAAAGVLLRADDVDGGGVSGLASAAAAIRDAIRAQPACPTDFGWGKPSRVELVSLFATELFLLLGAKDDGGVQVNATLRPEHMEAFASNLARFSRPGHEA</sequence>
<dbReference type="Proteomes" id="UP001497457">
    <property type="component" value="Chromosome 33rd"/>
</dbReference>
<gene>
    <name evidence="3" type="ORF">URODEC1_LOCUS84080</name>
</gene>